<sequence>MLELTEVSVYYAAKGEKKHVAGPVTLQVANRETCAIIGPSGCGKTSLLRIMAGVQNSFTGSVKLDGEDLKPDLHKIAYIPQNSGFLRWKTIRNNCLLPVKIKKLPLDSEVNSRLKEITQRLEIEDIMDRYPSQVSGGQLQRAAVARSLMIKPDLLLMDEPFSALDALTREYAQNMLRCVLKDFKATAVLVTHSIEEAVFLADRVIVLSASPGKIIADITTLSSAYEDRSAVRFTKLTAIVRQLIKDEWEGFGEEESNSVC</sequence>
<dbReference type="PROSITE" id="PS50893">
    <property type="entry name" value="ABC_TRANSPORTER_2"/>
    <property type="match status" value="1"/>
</dbReference>
<gene>
    <name evidence="5" type="ORF">Cpap_0784</name>
</gene>
<accession>F1TGG6</accession>
<keyword evidence="1" id="KW-0813">Transport</keyword>
<protein>
    <submittedName>
        <fullName evidence="5">ABC transporter related protein</fullName>
    </submittedName>
</protein>
<dbReference type="AlphaFoldDB" id="F1TGG6"/>
<feature type="domain" description="ABC transporter" evidence="4">
    <location>
        <begin position="2"/>
        <end position="234"/>
    </location>
</feature>
<dbReference type="Proteomes" id="UP000003860">
    <property type="component" value="Unassembled WGS sequence"/>
</dbReference>
<dbReference type="PANTHER" id="PTHR42788:SF13">
    <property type="entry name" value="ALIPHATIC SULFONATES IMPORT ATP-BINDING PROTEIN SSUB"/>
    <property type="match status" value="1"/>
</dbReference>
<evidence type="ECO:0000256" key="3">
    <source>
        <dbReference type="ARBA" id="ARBA00022840"/>
    </source>
</evidence>
<organism evidence="5 6">
    <name type="scientific">Ruminiclostridium papyrosolvens DSM 2782</name>
    <dbReference type="NCBI Taxonomy" id="588581"/>
    <lineage>
        <taxon>Bacteria</taxon>
        <taxon>Bacillati</taxon>
        <taxon>Bacillota</taxon>
        <taxon>Clostridia</taxon>
        <taxon>Eubacteriales</taxon>
        <taxon>Oscillospiraceae</taxon>
        <taxon>Ruminiclostridium</taxon>
    </lineage>
</organism>
<dbReference type="SUPFAM" id="SSF52540">
    <property type="entry name" value="P-loop containing nucleoside triphosphate hydrolases"/>
    <property type="match status" value="1"/>
</dbReference>
<name>F1TGG6_9FIRM</name>
<dbReference type="SMART" id="SM00382">
    <property type="entry name" value="AAA"/>
    <property type="match status" value="1"/>
</dbReference>
<dbReference type="InterPro" id="IPR017871">
    <property type="entry name" value="ABC_transporter-like_CS"/>
</dbReference>
<dbReference type="Pfam" id="PF00005">
    <property type="entry name" value="ABC_tran"/>
    <property type="match status" value="1"/>
</dbReference>
<keyword evidence="2" id="KW-0547">Nucleotide-binding</keyword>
<proteinExistence type="predicted"/>
<dbReference type="GO" id="GO:0005524">
    <property type="term" value="F:ATP binding"/>
    <property type="evidence" value="ECO:0007669"/>
    <property type="project" value="UniProtKB-KW"/>
</dbReference>
<dbReference type="PROSITE" id="PS00211">
    <property type="entry name" value="ABC_TRANSPORTER_1"/>
    <property type="match status" value="1"/>
</dbReference>
<dbReference type="GO" id="GO:0016887">
    <property type="term" value="F:ATP hydrolysis activity"/>
    <property type="evidence" value="ECO:0007669"/>
    <property type="project" value="InterPro"/>
</dbReference>
<evidence type="ECO:0000313" key="5">
    <source>
        <dbReference type="EMBL" id="EGD46531.1"/>
    </source>
</evidence>
<evidence type="ECO:0000259" key="4">
    <source>
        <dbReference type="PROSITE" id="PS50893"/>
    </source>
</evidence>
<evidence type="ECO:0000313" key="6">
    <source>
        <dbReference type="Proteomes" id="UP000003860"/>
    </source>
</evidence>
<dbReference type="eggNOG" id="COG1116">
    <property type="taxonomic scope" value="Bacteria"/>
</dbReference>
<dbReference type="InterPro" id="IPR003593">
    <property type="entry name" value="AAA+_ATPase"/>
</dbReference>
<evidence type="ECO:0000256" key="1">
    <source>
        <dbReference type="ARBA" id="ARBA00022448"/>
    </source>
</evidence>
<dbReference type="PANTHER" id="PTHR42788">
    <property type="entry name" value="TAURINE IMPORT ATP-BINDING PROTEIN-RELATED"/>
    <property type="match status" value="1"/>
</dbReference>
<comment type="caution">
    <text evidence="5">The sequence shown here is derived from an EMBL/GenBank/DDBJ whole genome shotgun (WGS) entry which is preliminary data.</text>
</comment>
<dbReference type="InterPro" id="IPR050166">
    <property type="entry name" value="ABC_transporter_ATP-bind"/>
</dbReference>
<keyword evidence="6" id="KW-1185">Reference proteome</keyword>
<dbReference type="EMBL" id="ACXX02000013">
    <property type="protein sequence ID" value="EGD46531.1"/>
    <property type="molecule type" value="Genomic_DNA"/>
</dbReference>
<dbReference type="OrthoDB" id="9801958at2"/>
<dbReference type="RefSeq" id="WP_004621254.1">
    <property type="nucleotide sequence ID" value="NZ_ACXX02000013.1"/>
</dbReference>
<reference evidence="5" key="2">
    <citation type="submission" date="2011-01" db="EMBL/GenBank/DDBJ databases">
        <title>The Non-contiguous Finished genome of Clostridium papyrosolvens.</title>
        <authorList>
            <person name="Lucas S."/>
            <person name="Copeland A."/>
            <person name="Lapidus A."/>
            <person name="Cheng J.-F."/>
            <person name="Goodwin L."/>
            <person name="Pitluck S."/>
            <person name="Misra M."/>
            <person name="Chertkov O."/>
            <person name="Detter J.C."/>
            <person name="Han C."/>
            <person name="Tapia R."/>
            <person name="Land M."/>
            <person name="Hauser L."/>
            <person name="Kyrpides N."/>
            <person name="Ivanova N."/>
            <person name="Pagani I."/>
            <person name="Mouttaki H."/>
            <person name="He Z."/>
            <person name="Zhou J."/>
            <person name="Hemme C.L."/>
            <person name="Woyke T."/>
        </authorList>
    </citation>
    <scope>NUCLEOTIDE SEQUENCE [LARGE SCALE GENOMIC DNA]</scope>
    <source>
        <strain evidence="5">DSM 2782</strain>
    </source>
</reference>
<reference evidence="5" key="1">
    <citation type="submission" date="2009-07" db="EMBL/GenBank/DDBJ databases">
        <authorList>
            <consortium name="US DOE Joint Genome Institute (JGI-PGF)"/>
            <person name="Lucas S."/>
            <person name="Copeland A."/>
            <person name="Lapidus A."/>
            <person name="Glavina del Rio T."/>
            <person name="Tice H."/>
            <person name="Bruce D."/>
            <person name="Goodwin L."/>
            <person name="Pitluck S."/>
            <person name="Larimer F."/>
            <person name="Land M.L."/>
            <person name="Mouttaki H."/>
            <person name="He Z."/>
            <person name="Zhou J."/>
            <person name="Hemme C.L."/>
        </authorList>
    </citation>
    <scope>NUCLEOTIDE SEQUENCE</scope>
    <source>
        <strain evidence="5">DSM 2782</strain>
    </source>
</reference>
<dbReference type="Gene3D" id="3.40.50.300">
    <property type="entry name" value="P-loop containing nucleotide triphosphate hydrolases"/>
    <property type="match status" value="1"/>
</dbReference>
<keyword evidence="3" id="KW-0067">ATP-binding</keyword>
<evidence type="ECO:0000256" key="2">
    <source>
        <dbReference type="ARBA" id="ARBA00022741"/>
    </source>
</evidence>
<dbReference type="InterPro" id="IPR027417">
    <property type="entry name" value="P-loop_NTPase"/>
</dbReference>
<dbReference type="STRING" id="588581.Cpap_0784"/>
<dbReference type="InterPro" id="IPR003439">
    <property type="entry name" value="ABC_transporter-like_ATP-bd"/>
</dbReference>